<evidence type="ECO:0000313" key="2">
    <source>
        <dbReference type="Proteomes" id="UP000308600"/>
    </source>
</evidence>
<accession>A0ACD3A9I3</accession>
<dbReference type="Proteomes" id="UP000308600">
    <property type="component" value="Unassembled WGS sequence"/>
</dbReference>
<sequence>MYTILVISRDSEVERLMSKAKGFQASKQGEERGKVRERHQHQRKGRIQFTQTPRAPRLRHLLDGESDSWPWPLLPSNRYPHTRRTTRNRKQGNLHGGTREVRGQSEVEEVKMKWTRPQEVSLRYRPSRNEANQEKMGGRDSRGMDTGQLRACGCVAVGAVRDEAVSTIGSGSSGMSVECKGLLEQDSGRRGMRRSKDQGETQKVEIILRVGLGGKGFWSARGKGMNGNGLPGTQGPDCAN</sequence>
<evidence type="ECO:0000313" key="1">
    <source>
        <dbReference type="EMBL" id="TFK61477.1"/>
    </source>
</evidence>
<organism evidence="1 2">
    <name type="scientific">Pluteus cervinus</name>
    <dbReference type="NCBI Taxonomy" id="181527"/>
    <lineage>
        <taxon>Eukaryota</taxon>
        <taxon>Fungi</taxon>
        <taxon>Dikarya</taxon>
        <taxon>Basidiomycota</taxon>
        <taxon>Agaricomycotina</taxon>
        <taxon>Agaricomycetes</taxon>
        <taxon>Agaricomycetidae</taxon>
        <taxon>Agaricales</taxon>
        <taxon>Pluteineae</taxon>
        <taxon>Pluteaceae</taxon>
        <taxon>Pluteus</taxon>
    </lineage>
</organism>
<reference evidence="1 2" key="1">
    <citation type="journal article" date="2019" name="Nat. Ecol. Evol.">
        <title>Megaphylogeny resolves global patterns of mushroom evolution.</title>
        <authorList>
            <person name="Varga T."/>
            <person name="Krizsan K."/>
            <person name="Foldi C."/>
            <person name="Dima B."/>
            <person name="Sanchez-Garcia M."/>
            <person name="Sanchez-Ramirez S."/>
            <person name="Szollosi G.J."/>
            <person name="Szarkandi J.G."/>
            <person name="Papp V."/>
            <person name="Albert L."/>
            <person name="Andreopoulos W."/>
            <person name="Angelini C."/>
            <person name="Antonin V."/>
            <person name="Barry K.W."/>
            <person name="Bougher N.L."/>
            <person name="Buchanan P."/>
            <person name="Buyck B."/>
            <person name="Bense V."/>
            <person name="Catcheside P."/>
            <person name="Chovatia M."/>
            <person name="Cooper J."/>
            <person name="Damon W."/>
            <person name="Desjardin D."/>
            <person name="Finy P."/>
            <person name="Geml J."/>
            <person name="Haridas S."/>
            <person name="Hughes K."/>
            <person name="Justo A."/>
            <person name="Karasinski D."/>
            <person name="Kautmanova I."/>
            <person name="Kiss B."/>
            <person name="Kocsube S."/>
            <person name="Kotiranta H."/>
            <person name="LaButti K.M."/>
            <person name="Lechner B.E."/>
            <person name="Liimatainen K."/>
            <person name="Lipzen A."/>
            <person name="Lukacs Z."/>
            <person name="Mihaltcheva S."/>
            <person name="Morgado L.N."/>
            <person name="Niskanen T."/>
            <person name="Noordeloos M.E."/>
            <person name="Ohm R.A."/>
            <person name="Ortiz-Santana B."/>
            <person name="Ovrebo C."/>
            <person name="Racz N."/>
            <person name="Riley R."/>
            <person name="Savchenko A."/>
            <person name="Shiryaev A."/>
            <person name="Soop K."/>
            <person name="Spirin V."/>
            <person name="Szebenyi C."/>
            <person name="Tomsovsky M."/>
            <person name="Tulloss R.E."/>
            <person name="Uehling J."/>
            <person name="Grigoriev I.V."/>
            <person name="Vagvolgyi C."/>
            <person name="Papp T."/>
            <person name="Martin F.M."/>
            <person name="Miettinen O."/>
            <person name="Hibbett D.S."/>
            <person name="Nagy L.G."/>
        </authorList>
    </citation>
    <scope>NUCLEOTIDE SEQUENCE [LARGE SCALE GENOMIC DNA]</scope>
    <source>
        <strain evidence="1 2">NL-1719</strain>
    </source>
</reference>
<gene>
    <name evidence="1" type="ORF">BDN72DRAFT_863573</name>
</gene>
<keyword evidence="2" id="KW-1185">Reference proteome</keyword>
<name>A0ACD3A9I3_9AGAR</name>
<proteinExistence type="predicted"/>
<protein>
    <submittedName>
        <fullName evidence="1">Uncharacterized protein</fullName>
    </submittedName>
</protein>
<dbReference type="EMBL" id="ML208656">
    <property type="protein sequence ID" value="TFK61477.1"/>
    <property type="molecule type" value="Genomic_DNA"/>
</dbReference>